<evidence type="ECO:0000256" key="4">
    <source>
        <dbReference type="ARBA" id="ARBA00022475"/>
    </source>
</evidence>
<dbReference type="Pfam" id="PF02518">
    <property type="entry name" value="HATPase_c"/>
    <property type="match status" value="1"/>
</dbReference>
<reference evidence="14 15" key="1">
    <citation type="journal article" date="2010" name="Stand. Genomic Sci.">
        <title>Complete genome sequence of Ilyobacter polytropus type strain (CuHbu1).</title>
        <authorList>
            <person name="Sikorski J."/>
            <person name="Chertkov O."/>
            <person name="Lapidus A."/>
            <person name="Nolan M."/>
            <person name="Lucas S."/>
            <person name="Del Rio T.G."/>
            <person name="Tice H."/>
            <person name="Cheng J.F."/>
            <person name="Tapia R."/>
            <person name="Han C."/>
            <person name="Goodwin L."/>
            <person name="Pitluck S."/>
            <person name="Liolios K."/>
            <person name="Ivanova N."/>
            <person name="Mavromatis K."/>
            <person name="Mikhailova N."/>
            <person name="Pati A."/>
            <person name="Chen A."/>
            <person name="Palaniappan K."/>
            <person name="Land M."/>
            <person name="Hauser L."/>
            <person name="Chang Y.J."/>
            <person name="Jeffries C.D."/>
            <person name="Brambilla E."/>
            <person name="Yasawong M."/>
            <person name="Rohde M."/>
            <person name="Pukall R."/>
            <person name="Spring S."/>
            <person name="Goker M."/>
            <person name="Woyke T."/>
            <person name="Bristow J."/>
            <person name="Eisen J.A."/>
            <person name="Markowitz V."/>
            <person name="Hugenholtz P."/>
            <person name="Kyrpides N.C."/>
            <person name="Klenk H.P."/>
        </authorList>
    </citation>
    <scope>NUCLEOTIDE SEQUENCE [LARGE SCALE GENOMIC DNA]</scope>
    <source>
        <strain evidence="15">ATCC 51220 / DSM 2926 / LMG 16218 / CuHBu1</strain>
        <plasmid evidence="15">pILYOP01</plasmid>
    </source>
</reference>
<organism evidence="14 15">
    <name type="scientific">Ilyobacter polytropus (strain ATCC 51220 / DSM 2926 / LMG 16218 / CuHBu1)</name>
    <dbReference type="NCBI Taxonomy" id="572544"/>
    <lineage>
        <taxon>Bacteria</taxon>
        <taxon>Fusobacteriati</taxon>
        <taxon>Fusobacteriota</taxon>
        <taxon>Fusobacteriia</taxon>
        <taxon>Fusobacteriales</taxon>
        <taxon>Fusobacteriaceae</taxon>
        <taxon>Ilyobacter</taxon>
    </lineage>
</organism>
<evidence type="ECO:0000256" key="2">
    <source>
        <dbReference type="ARBA" id="ARBA00004651"/>
    </source>
</evidence>
<dbReference type="FunFam" id="1.10.287.130:FF:000001">
    <property type="entry name" value="Two-component sensor histidine kinase"/>
    <property type="match status" value="1"/>
</dbReference>
<dbReference type="PRINTS" id="PR00344">
    <property type="entry name" value="BCTRLSENSOR"/>
</dbReference>
<comment type="catalytic activity">
    <reaction evidence="1">
        <text>ATP + protein L-histidine = ADP + protein N-phospho-L-histidine.</text>
        <dbReference type="EC" id="2.7.13.3"/>
    </reaction>
</comment>
<dbReference type="PROSITE" id="PS50109">
    <property type="entry name" value="HIS_KIN"/>
    <property type="match status" value="1"/>
</dbReference>
<dbReference type="OrthoDB" id="9786919at2"/>
<dbReference type="Gene3D" id="3.30.565.10">
    <property type="entry name" value="Histidine kinase-like ATPase, C-terminal domain"/>
    <property type="match status" value="1"/>
</dbReference>
<dbReference type="Gene3D" id="1.10.287.130">
    <property type="match status" value="1"/>
</dbReference>
<keyword evidence="15" id="KW-1185">Reference proteome</keyword>
<evidence type="ECO:0000256" key="10">
    <source>
        <dbReference type="ARBA" id="ARBA00023012"/>
    </source>
</evidence>
<feature type="transmembrane region" description="Helical" evidence="12">
    <location>
        <begin position="12"/>
        <end position="34"/>
    </location>
</feature>
<keyword evidence="5" id="KW-0597">Phosphoprotein</keyword>
<proteinExistence type="predicted"/>
<dbReference type="CDD" id="cd00082">
    <property type="entry name" value="HisKA"/>
    <property type="match status" value="1"/>
</dbReference>
<dbReference type="HOGENOM" id="CLU_000445_89_6_0"/>
<keyword evidence="4" id="KW-1003">Cell membrane</keyword>
<keyword evidence="7 12" id="KW-0812">Transmembrane</keyword>
<evidence type="ECO:0000256" key="1">
    <source>
        <dbReference type="ARBA" id="ARBA00000085"/>
    </source>
</evidence>
<accession>E3HDL3</accession>
<dbReference type="Proteomes" id="UP000006875">
    <property type="component" value="Plasmid pILYOP01"/>
</dbReference>
<sequence length="441" mass="50676">MKTFSKELWKKFMILIFISVTGYGVFIYSIWSYFVKQSKKDITTAENFIKDEMKEPEHQVIEEFYNMALKESPKINELYIVLNHKGVEYKEEGTPNIKITETTDKIQEIGHEDYFLLSKKIKALNNETIVLTIIRGMSREKYFMGKILKLLSCVIILFSGAALFISKSFYGTVVPQLKKLEEATNNINLRSFEMEIEKSSFFVEFSNILYSYEKMLKRLENQASSQIDFINNASHELKTPIFIIGSYIDLLKRWGGKNKKVSQEAIESIYDEVRNMETLIEKLLFLAKQDNIDVIKEEVELGGLIEEVIKEMEIIHPSQHINYIKNYFIIDSDKDLLKHLIKNIVDNAIAYGGGESVNISILNEGSAKIKIKDNGAGITEEEQTRIFDKFYRAEQSRNRNLGGHGLGLSIVKSIADILKLDLSFISEVGEGTTVEIRFPVN</sequence>
<dbReference type="KEGG" id="ipo:Ilyop_2440"/>
<dbReference type="CDD" id="cd00075">
    <property type="entry name" value="HATPase"/>
    <property type="match status" value="1"/>
</dbReference>
<dbReference type="InterPro" id="IPR003594">
    <property type="entry name" value="HATPase_dom"/>
</dbReference>
<dbReference type="InterPro" id="IPR036890">
    <property type="entry name" value="HATPase_C_sf"/>
</dbReference>
<evidence type="ECO:0000259" key="13">
    <source>
        <dbReference type="PROSITE" id="PS50109"/>
    </source>
</evidence>
<gene>
    <name evidence="14" type="ordered locus">Ilyop_2440</name>
</gene>
<evidence type="ECO:0000256" key="3">
    <source>
        <dbReference type="ARBA" id="ARBA00012438"/>
    </source>
</evidence>
<evidence type="ECO:0000256" key="6">
    <source>
        <dbReference type="ARBA" id="ARBA00022679"/>
    </source>
</evidence>
<dbReference type="RefSeq" id="WP_013388858.1">
    <property type="nucleotide sequence ID" value="NC_014633.1"/>
</dbReference>
<dbReference type="Pfam" id="PF00512">
    <property type="entry name" value="HisKA"/>
    <property type="match status" value="1"/>
</dbReference>
<evidence type="ECO:0000256" key="8">
    <source>
        <dbReference type="ARBA" id="ARBA00022777"/>
    </source>
</evidence>
<dbReference type="InterPro" id="IPR050351">
    <property type="entry name" value="BphY/WalK/GraS-like"/>
</dbReference>
<dbReference type="EC" id="2.7.13.3" evidence="3"/>
<evidence type="ECO:0000256" key="5">
    <source>
        <dbReference type="ARBA" id="ARBA00022553"/>
    </source>
</evidence>
<dbReference type="GO" id="GO:0016036">
    <property type="term" value="P:cellular response to phosphate starvation"/>
    <property type="evidence" value="ECO:0007669"/>
    <property type="project" value="TreeGrafter"/>
</dbReference>
<evidence type="ECO:0000256" key="12">
    <source>
        <dbReference type="SAM" id="Phobius"/>
    </source>
</evidence>
<dbReference type="InterPro" id="IPR003661">
    <property type="entry name" value="HisK_dim/P_dom"/>
</dbReference>
<keyword evidence="6" id="KW-0808">Transferase</keyword>
<comment type="subcellular location">
    <subcellularLocation>
        <location evidence="2">Cell membrane</location>
        <topology evidence="2">Multi-pass membrane protein</topology>
    </subcellularLocation>
</comment>
<evidence type="ECO:0000256" key="9">
    <source>
        <dbReference type="ARBA" id="ARBA00022989"/>
    </source>
</evidence>
<evidence type="ECO:0000256" key="11">
    <source>
        <dbReference type="ARBA" id="ARBA00023136"/>
    </source>
</evidence>
<feature type="domain" description="Histidine kinase" evidence="13">
    <location>
        <begin position="232"/>
        <end position="441"/>
    </location>
</feature>
<keyword evidence="9 12" id="KW-1133">Transmembrane helix</keyword>
<evidence type="ECO:0000313" key="14">
    <source>
        <dbReference type="EMBL" id="ADO84199.1"/>
    </source>
</evidence>
<feature type="transmembrane region" description="Helical" evidence="12">
    <location>
        <begin position="147"/>
        <end position="170"/>
    </location>
</feature>
<keyword evidence="8 14" id="KW-0418">Kinase</keyword>
<name>E3HDL3_ILYPC</name>
<dbReference type="SUPFAM" id="SSF47384">
    <property type="entry name" value="Homodimeric domain of signal transducing histidine kinase"/>
    <property type="match status" value="1"/>
</dbReference>
<keyword evidence="10" id="KW-0902">Two-component regulatory system</keyword>
<evidence type="ECO:0000313" key="15">
    <source>
        <dbReference type="Proteomes" id="UP000006875"/>
    </source>
</evidence>
<dbReference type="InterPro" id="IPR005467">
    <property type="entry name" value="His_kinase_dom"/>
</dbReference>
<dbReference type="PANTHER" id="PTHR45453:SF2">
    <property type="entry name" value="HISTIDINE KINASE"/>
    <property type="match status" value="1"/>
</dbReference>
<protein>
    <recommendedName>
        <fullName evidence="3">histidine kinase</fullName>
        <ecNumber evidence="3">2.7.13.3</ecNumber>
    </recommendedName>
</protein>
<dbReference type="SMART" id="SM00388">
    <property type="entry name" value="HisKA"/>
    <property type="match status" value="1"/>
</dbReference>
<dbReference type="PANTHER" id="PTHR45453">
    <property type="entry name" value="PHOSPHATE REGULON SENSOR PROTEIN PHOR"/>
    <property type="match status" value="1"/>
</dbReference>
<keyword evidence="14" id="KW-0614">Plasmid</keyword>
<dbReference type="InterPro" id="IPR036097">
    <property type="entry name" value="HisK_dim/P_sf"/>
</dbReference>
<dbReference type="SUPFAM" id="SSF55874">
    <property type="entry name" value="ATPase domain of HSP90 chaperone/DNA topoisomerase II/histidine kinase"/>
    <property type="match status" value="1"/>
</dbReference>
<dbReference type="GO" id="GO:0005886">
    <property type="term" value="C:plasma membrane"/>
    <property type="evidence" value="ECO:0007669"/>
    <property type="project" value="UniProtKB-SubCell"/>
</dbReference>
<evidence type="ECO:0000256" key="7">
    <source>
        <dbReference type="ARBA" id="ARBA00022692"/>
    </source>
</evidence>
<geneLocation type="plasmid" evidence="14 15">
    <name>pILYOP01</name>
</geneLocation>
<dbReference type="GO" id="GO:0000155">
    <property type="term" value="F:phosphorelay sensor kinase activity"/>
    <property type="evidence" value="ECO:0007669"/>
    <property type="project" value="InterPro"/>
</dbReference>
<dbReference type="InterPro" id="IPR004358">
    <property type="entry name" value="Sig_transdc_His_kin-like_C"/>
</dbReference>
<dbReference type="AlphaFoldDB" id="E3HDL3"/>
<dbReference type="GO" id="GO:0004721">
    <property type="term" value="F:phosphoprotein phosphatase activity"/>
    <property type="evidence" value="ECO:0007669"/>
    <property type="project" value="TreeGrafter"/>
</dbReference>
<keyword evidence="11 12" id="KW-0472">Membrane</keyword>
<dbReference type="SMART" id="SM00387">
    <property type="entry name" value="HATPase_c"/>
    <property type="match status" value="1"/>
</dbReference>
<dbReference type="EMBL" id="CP002282">
    <property type="protein sequence ID" value="ADO84199.1"/>
    <property type="molecule type" value="Genomic_DNA"/>
</dbReference>